<name>A0A914R4I7_PAREQ</name>
<dbReference type="Proteomes" id="UP000887564">
    <property type="component" value="Unplaced"/>
</dbReference>
<dbReference type="AlphaFoldDB" id="A0A914R4I7"/>
<evidence type="ECO:0000256" key="1">
    <source>
        <dbReference type="SAM" id="Coils"/>
    </source>
</evidence>
<proteinExistence type="predicted"/>
<sequence length="82" mass="9008">MVLGTARRNVFETLFEFPEKAERTKDRLTRDNESLRQEIDALRNQLYSARTAQYHTRLHSGGAAFVAPVAPAVGNGGAAPPP</sequence>
<reference evidence="3" key="1">
    <citation type="submission" date="2022-11" db="UniProtKB">
        <authorList>
            <consortium name="WormBaseParasite"/>
        </authorList>
    </citation>
    <scope>IDENTIFICATION</scope>
</reference>
<organism evidence="2 3">
    <name type="scientific">Parascaris equorum</name>
    <name type="common">Equine roundworm</name>
    <dbReference type="NCBI Taxonomy" id="6256"/>
    <lineage>
        <taxon>Eukaryota</taxon>
        <taxon>Metazoa</taxon>
        <taxon>Ecdysozoa</taxon>
        <taxon>Nematoda</taxon>
        <taxon>Chromadorea</taxon>
        <taxon>Rhabditida</taxon>
        <taxon>Spirurina</taxon>
        <taxon>Ascaridomorpha</taxon>
        <taxon>Ascaridoidea</taxon>
        <taxon>Ascarididae</taxon>
        <taxon>Parascaris</taxon>
    </lineage>
</organism>
<keyword evidence="2" id="KW-1185">Reference proteome</keyword>
<protein>
    <submittedName>
        <fullName evidence="3">Uncharacterized protein</fullName>
    </submittedName>
</protein>
<accession>A0A914R4I7</accession>
<evidence type="ECO:0000313" key="3">
    <source>
        <dbReference type="WBParaSite" id="PEQ_0000136601-mRNA-1"/>
    </source>
</evidence>
<dbReference type="WBParaSite" id="PEQ_0000136601-mRNA-1">
    <property type="protein sequence ID" value="PEQ_0000136601-mRNA-1"/>
    <property type="gene ID" value="PEQ_0000136601"/>
</dbReference>
<evidence type="ECO:0000313" key="2">
    <source>
        <dbReference type="Proteomes" id="UP000887564"/>
    </source>
</evidence>
<keyword evidence="1" id="KW-0175">Coiled coil</keyword>
<feature type="coiled-coil region" evidence="1">
    <location>
        <begin position="18"/>
        <end position="52"/>
    </location>
</feature>